<comment type="caution">
    <text evidence="1">The sequence shown here is derived from an EMBL/GenBank/DDBJ whole genome shotgun (WGS) entry which is preliminary data.</text>
</comment>
<evidence type="ECO:0000313" key="2">
    <source>
        <dbReference type="Proteomes" id="UP001281147"/>
    </source>
</evidence>
<protein>
    <submittedName>
        <fullName evidence="1">Uncharacterized protein</fullName>
    </submittedName>
</protein>
<sequence>MSIQISGPPIPFMDDVNAEVFTNFVRWLYAGSSPTDSLDVEEIGALDTDSGSEEESQSESQSEDHKKKDNDDKNGNGGDLNNAIDGSSTAPVEGAGSASEHPALSDRDAETTNSQWYAALDSKRRVFGRMMDLYIFAARYHALNFRTAAILTLQRCIDKWVDIPCPIVLKHALDHVEQDGSLFRFLAVCTGHYTEYVFPFPTGRFATLPSDFLAKVIGIEFARLDEQKYVPFMEGSWCEFHEHKTEAERKTCECNRPKDADVKREREARRREEEAARRRLSRIRSGVTMRRV</sequence>
<dbReference type="Proteomes" id="UP001281147">
    <property type="component" value="Unassembled WGS sequence"/>
</dbReference>
<accession>A0ACC3MEP8</accession>
<name>A0ACC3MEP8_9PEZI</name>
<organism evidence="1 2">
    <name type="scientific">Vermiconidia calcicola</name>
    <dbReference type="NCBI Taxonomy" id="1690605"/>
    <lineage>
        <taxon>Eukaryota</taxon>
        <taxon>Fungi</taxon>
        <taxon>Dikarya</taxon>
        <taxon>Ascomycota</taxon>
        <taxon>Pezizomycotina</taxon>
        <taxon>Dothideomycetes</taxon>
        <taxon>Dothideomycetidae</taxon>
        <taxon>Mycosphaerellales</taxon>
        <taxon>Extremaceae</taxon>
        <taxon>Vermiconidia</taxon>
    </lineage>
</organism>
<dbReference type="EMBL" id="JAUTXU010000289">
    <property type="protein sequence ID" value="KAK3687060.1"/>
    <property type="molecule type" value="Genomic_DNA"/>
</dbReference>
<evidence type="ECO:0000313" key="1">
    <source>
        <dbReference type="EMBL" id="KAK3687060.1"/>
    </source>
</evidence>
<reference evidence="1" key="1">
    <citation type="submission" date="2023-07" db="EMBL/GenBank/DDBJ databases">
        <title>Black Yeasts Isolated from many extreme environments.</title>
        <authorList>
            <person name="Coleine C."/>
            <person name="Stajich J.E."/>
            <person name="Selbmann L."/>
        </authorList>
    </citation>
    <scope>NUCLEOTIDE SEQUENCE</scope>
    <source>
        <strain evidence="1">CCFEE 5714</strain>
    </source>
</reference>
<proteinExistence type="predicted"/>
<keyword evidence="2" id="KW-1185">Reference proteome</keyword>
<gene>
    <name evidence="1" type="ORF">LTR37_019174</name>
</gene>